<evidence type="ECO:0000256" key="4">
    <source>
        <dbReference type="ARBA" id="ARBA00023136"/>
    </source>
</evidence>
<feature type="compositionally biased region" description="Low complexity" evidence="5">
    <location>
        <begin position="18"/>
        <end position="28"/>
    </location>
</feature>
<feature type="transmembrane region" description="Helical" evidence="6">
    <location>
        <begin position="411"/>
        <end position="437"/>
    </location>
</feature>
<evidence type="ECO:0000313" key="7">
    <source>
        <dbReference type="EMBL" id="QSB14669.1"/>
    </source>
</evidence>
<feature type="transmembrane region" description="Helical" evidence="6">
    <location>
        <begin position="165"/>
        <end position="186"/>
    </location>
</feature>
<evidence type="ECO:0000256" key="6">
    <source>
        <dbReference type="SAM" id="Phobius"/>
    </source>
</evidence>
<protein>
    <submittedName>
        <fullName evidence="7">Uncharacterized protein</fullName>
    </submittedName>
</protein>
<keyword evidence="8" id="KW-1185">Reference proteome</keyword>
<feature type="transmembrane region" description="Helical" evidence="6">
    <location>
        <begin position="584"/>
        <end position="606"/>
    </location>
</feature>
<dbReference type="RefSeq" id="WP_239676818.1">
    <property type="nucleotide sequence ID" value="NZ_CP070499.1"/>
</dbReference>
<proteinExistence type="predicted"/>
<dbReference type="KEGG" id="nhy:JQS43_24945"/>
<evidence type="ECO:0000256" key="5">
    <source>
        <dbReference type="SAM" id="MobiDB-lite"/>
    </source>
</evidence>
<feature type="transmembrane region" description="Helical" evidence="6">
    <location>
        <begin position="528"/>
        <end position="545"/>
    </location>
</feature>
<feature type="transmembrane region" description="Helical" evidence="6">
    <location>
        <begin position="300"/>
        <end position="327"/>
    </location>
</feature>
<sequence length="617" mass="64921">MLPTPPQPPQHPAPQHPPQQHTPHQYPAQPYPPQQPPPNRAPGPGVDPARARPMRANPLGLLLLLPAAVALLVGYGWPTLRTVWLSFDQRQRFVPEDGDRTLANYERAFNILFDGSVVDSFVGRGAQGYLLALSLALIPLALLVVIAPLLAWAINGAPTPLRRGVRLALTLPLVMVAPSALVVGWVRDRLDLTESTGAGSALRSAVWLTLFGALLAVGTMLFLAAMREPRTGPQAGGGAGWLPNRRVLGGMGAVAAVIVLAAFAIALQSFTYPAYLPGRPTAGIPPLVEIYQQGLARGDFGLAAALSVLLLVPVMVLGIAATLVIIFTRMRIEVMSAGDRSVVAVAAPDPAASAAASAPAGATDGQRRLVKGVIAGAGGLLVLGVWLYQIWPWLSRLGGLGPGDRNAAASIVLHTWAPPLISTLIGVGLAALAGYGIGAMRPMGRWSELLLLPFAPWLFVGVGPLAIAKYDSAAFGPFPRLDTFLVYIPPIWLTIPALFVFTLLFRGLTGQRAAAAAAGPDPGAGLQLVRALPMVALVAGATWLLQSQSLLWGLLVSREEFTGPVWALRMIGFGTGQEDAGFGLVFPIPMLLLFLVGAGVLQLMYLDRVAIRVGRGS</sequence>
<comment type="subcellular location">
    <subcellularLocation>
        <location evidence="1">Membrane</location>
        <topology evidence="1">Multi-pass membrane protein</topology>
    </subcellularLocation>
</comment>
<dbReference type="GO" id="GO:0016020">
    <property type="term" value="C:membrane"/>
    <property type="evidence" value="ECO:0007669"/>
    <property type="project" value="UniProtKB-SubCell"/>
</dbReference>
<gene>
    <name evidence="7" type="ORF">JQS43_24945</name>
</gene>
<dbReference type="SUPFAM" id="SSF161098">
    <property type="entry name" value="MetI-like"/>
    <property type="match status" value="1"/>
</dbReference>
<organism evidence="7 8">
    <name type="scientific">Natronosporangium hydrolyticum</name>
    <dbReference type="NCBI Taxonomy" id="2811111"/>
    <lineage>
        <taxon>Bacteria</taxon>
        <taxon>Bacillati</taxon>
        <taxon>Actinomycetota</taxon>
        <taxon>Actinomycetes</taxon>
        <taxon>Micromonosporales</taxon>
        <taxon>Micromonosporaceae</taxon>
        <taxon>Natronosporangium</taxon>
    </lineage>
</organism>
<feature type="transmembrane region" description="Helical" evidence="6">
    <location>
        <begin position="206"/>
        <end position="226"/>
    </location>
</feature>
<accession>A0A895YGN6</accession>
<feature type="compositionally biased region" description="Pro residues" evidence="5">
    <location>
        <begin position="29"/>
        <end position="41"/>
    </location>
</feature>
<feature type="compositionally biased region" description="Pro residues" evidence="5">
    <location>
        <begin position="1"/>
        <end position="17"/>
    </location>
</feature>
<dbReference type="EMBL" id="CP070499">
    <property type="protein sequence ID" value="QSB14669.1"/>
    <property type="molecule type" value="Genomic_DNA"/>
</dbReference>
<evidence type="ECO:0000256" key="1">
    <source>
        <dbReference type="ARBA" id="ARBA00004141"/>
    </source>
</evidence>
<feature type="transmembrane region" description="Helical" evidence="6">
    <location>
        <begin position="59"/>
        <end position="77"/>
    </location>
</feature>
<feature type="transmembrane region" description="Helical" evidence="6">
    <location>
        <begin position="373"/>
        <end position="391"/>
    </location>
</feature>
<dbReference type="AlphaFoldDB" id="A0A895YGN6"/>
<feature type="transmembrane region" description="Helical" evidence="6">
    <location>
        <begin position="487"/>
        <end position="508"/>
    </location>
</feature>
<feature type="transmembrane region" description="Helical" evidence="6">
    <location>
        <begin position="449"/>
        <end position="467"/>
    </location>
</feature>
<feature type="region of interest" description="Disordered" evidence="5">
    <location>
        <begin position="1"/>
        <end position="52"/>
    </location>
</feature>
<feature type="transmembrane region" description="Helical" evidence="6">
    <location>
        <begin position="247"/>
        <end position="267"/>
    </location>
</feature>
<keyword evidence="3 6" id="KW-1133">Transmembrane helix</keyword>
<evidence type="ECO:0000256" key="3">
    <source>
        <dbReference type="ARBA" id="ARBA00022989"/>
    </source>
</evidence>
<evidence type="ECO:0000313" key="8">
    <source>
        <dbReference type="Proteomes" id="UP000662857"/>
    </source>
</evidence>
<dbReference type="Gene3D" id="1.10.3720.10">
    <property type="entry name" value="MetI-like"/>
    <property type="match status" value="1"/>
</dbReference>
<keyword evidence="2 6" id="KW-0812">Transmembrane</keyword>
<keyword evidence="4 6" id="KW-0472">Membrane</keyword>
<reference evidence="7" key="1">
    <citation type="submission" date="2021-02" db="EMBL/GenBank/DDBJ databases">
        <title>Natrosporangium hydrolyticum gen. nov., sp. nov, a haloalkaliphilic actinobacterium from a soda solonchak soil.</title>
        <authorList>
            <person name="Sorokin D.Y."/>
            <person name="Khijniak T.V."/>
            <person name="Zakharycheva A.P."/>
            <person name="Boueva O.V."/>
            <person name="Ariskina E.V."/>
            <person name="Hahnke R.L."/>
            <person name="Bunk B."/>
            <person name="Sproer C."/>
            <person name="Schumann P."/>
            <person name="Evtushenko L.I."/>
            <person name="Kublanov I.V."/>
        </authorList>
    </citation>
    <scope>NUCLEOTIDE SEQUENCE</scope>
    <source>
        <strain evidence="7">DSM 106523</strain>
    </source>
</reference>
<feature type="transmembrane region" description="Helical" evidence="6">
    <location>
        <begin position="129"/>
        <end position="153"/>
    </location>
</feature>
<name>A0A895YGN6_9ACTN</name>
<dbReference type="Proteomes" id="UP000662857">
    <property type="component" value="Chromosome"/>
</dbReference>
<evidence type="ECO:0000256" key="2">
    <source>
        <dbReference type="ARBA" id="ARBA00022692"/>
    </source>
</evidence>
<dbReference type="InterPro" id="IPR035906">
    <property type="entry name" value="MetI-like_sf"/>
</dbReference>